<evidence type="ECO:0000256" key="1">
    <source>
        <dbReference type="SAM" id="MobiDB-lite"/>
    </source>
</evidence>
<name>A0A401G5T1_9APHY</name>
<evidence type="ECO:0000313" key="4">
    <source>
        <dbReference type="Proteomes" id="UP000287166"/>
    </source>
</evidence>
<feature type="transmembrane region" description="Helical" evidence="2">
    <location>
        <begin position="302"/>
        <end position="323"/>
    </location>
</feature>
<evidence type="ECO:0000256" key="2">
    <source>
        <dbReference type="SAM" id="Phobius"/>
    </source>
</evidence>
<dbReference type="STRING" id="139825.A0A401G5T1"/>
<accession>A0A401G5T1</accession>
<comment type="caution">
    <text evidence="3">The sequence shown here is derived from an EMBL/GenBank/DDBJ whole genome shotgun (WGS) entry which is preliminary data.</text>
</comment>
<feature type="compositionally biased region" description="Low complexity" evidence="1">
    <location>
        <begin position="394"/>
        <end position="404"/>
    </location>
</feature>
<dbReference type="AlphaFoldDB" id="A0A401G5T1"/>
<dbReference type="RefSeq" id="XP_027608426.1">
    <property type="nucleotide sequence ID" value="XM_027752625.1"/>
</dbReference>
<dbReference type="OrthoDB" id="2576334at2759"/>
<keyword evidence="2" id="KW-0812">Transmembrane</keyword>
<dbReference type="Gene3D" id="2.60.120.260">
    <property type="entry name" value="Galactose-binding domain-like"/>
    <property type="match status" value="1"/>
</dbReference>
<feature type="region of interest" description="Disordered" evidence="1">
    <location>
        <begin position="372"/>
        <end position="448"/>
    </location>
</feature>
<dbReference type="Proteomes" id="UP000287166">
    <property type="component" value="Unassembled WGS sequence"/>
</dbReference>
<keyword evidence="4" id="KW-1185">Reference proteome</keyword>
<sequence>MYGTSLSDDSSVLEYTPYSEGSLEGGVEAALQAGWIAWYSGSQTNFNTVGGESAAGDSYHITSFPGASVELQFYGTGVSLYGFANCSYQATIDSGGVRQYSPEDNLDKLLFTTGTDSLTPGTHFVNLTALPNPNSTQQLSFDNAVVSDATLAQEPIPVVYNNSDYEVLQYDGTWTVPTVVAGIPNTSDPSPFHQTVQYGSSVSMNFTGASAVIVKGPRNWGHAGYNVSLDGINSQYNASSYWLIGDSLLFYQRGLDVNETHYLDVIDTSPNGDKFILNYITVFNKNTIEPSSNFSVKKSVNAGVIVGPVVAGVVVLVLLALIVMRHRRRKIRPEDHITPYPWWQNFRELRHLRRTHADPPMVFLGSVREKGSLSQLQNTRPSTHVTPVPPSPSPRSSSTAVRPTNSGAASHSGSDVLHIAPPRPLPVPTTSRPTPLLPAVAQPQPQQPVLDVNSIIELIAQRIDRPHPASDRDSMPPSHPS</sequence>
<feature type="compositionally biased region" description="Basic and acidic residues" evidence="1">
    <location>
        <begin position="462"/>
        <end position="474"/>
    </location>
</feature>
<keyword evidence="2" id="KW-1133">Transmembrane helix</keyword>
<gene>
    <name evidence="3" type="ORF">SCP_0103880</name>
</gene>
<feature type="compositionally biased region" description="Low complexity" evidence="1">
    <location>
        <begin position="437"/>
        <end position="448"/>
    </location>
</feature>
<protein>
    <submittedName>
        <fullName evidence="3">Uncharacterized protein</fullName>
    </submittedName>
</protein>
<organism evidence="3 4">
    <name type="scientific">Sparassis crispa</name>
    <dbReference type="NCBI Taxonomy" id="139825"/>
    <lineage>
        <taxon>Eukaryota</taxon>
        <taxon>Fungi</taxon>
        <taxon>Dikarya</taxon>
        <taxon>Basidiomycota</taxon>
        <taxon>Agaricomycotina</taxon>
        <taxon>Agaricomycetes</taxon>
        <taxon>Polyporales</taxon>
        <taxon>Sparassidaceae</taxon>
        <taxon>Sparassis</taxon>
    </lineage>
</organism>
<dbReference type="GeneID" id="38774430"/>
<dbReference type="EMBL" id="BFAD01000001">
    <property type="protein sequence ID" value="GBE77513.1"/>
    <property type="molecule type" value="Genomic_DNA"/>
</dbReference>
<reference evidence="3 4" key="1">
    <citation type="journal article" date="2018" name="Sci. Rep.">
        <title>Genome sequence of the cauliflower mushroom Sparassis crispa (Hanabiratake) and its association with beneficial usage.</title>
        <authorList>
            <person name="Kiyama R."/>
            <person name="Furutani Y."/>
            <person name="Kawaguchi K."/>
            <person name="Nakanishi T."/>
        </authorList>
    </citation>
    <scope>NUCLEOTIDE SEQUENCE [LARGE SCALE GENOMIC DNA]</scope>
</reference>
<feature type="region of interest" description="Disordered" evidence="1">
    <location>
        <begin position="461"/>
        <end position="481"/>
    </location>
</feature>
<evidence type="ECO:0000313" key="3">
    <source>
        <dbReference type="EMBL" id="GBE77513.1"/>
    </source>
</evidence>
<dbReference type="InParanoid" id="A0A401G5T1"/>
<keyword evidence="2" id="KW-0472">Membrane</keyword>
<proteinExistence type="predicted"/>